<sequence>MESYHVGTNAPIKLKVAIQTEAIPMSYAFLYHSINDKAFYSSIPPFDPTQKTGWKQLDSGNPVNGTVFRVLTFLRFFNKFPDEKTFNLAIKQVEDTYESSVNGGDDGPYIMPFKLKAFYETKTCVLESVIELT</sequence>
<name>A0ABS3SR83_9FLAO</name>
<organism evidence="1 2">
    <name type="scientific">Gelidibacter pelagius</name>
    <dbReference type="NCBI Taxonomy" id="2819985"/>
    <lineage>
        <taxon>Bacteria</taxon>
        <taxon>Pseudomonadati</taxon>
        <taxon>Bacteroidota</taxon>
        <taxon>Flavobacteriia</taxon>
        <taxon>Flavobacteriales</taxon>
        <taxon>Flavobacteriaceae</taxon>
        <taxon>Gelidibacter</taxon>
    </lineage>
</organism>
<dbReference type="RefSeq" id="WP_208233362.1">
    <property type="nucleotide sequence ID" value="NZ_JAGEVG010000008.1"/>
</dbReference>
<evidence type="ECO:0000313" key="1">
    <source>
        <dbReference type="EMBL" id="MBO3098218.1"/>
    </source>
</evidence>
<accession>A0ABS3SR83</accession>
<keyword evidence="2" id="KW-1185">Reference proteome</keyword>
<evidence type="ECO:0000313" key="2">
    <source>
        <dbReference type="Proteomes" id="UP000681315"/>
    </source>
</evidence>
<gene>
    <name evidence="1" type="ORF">J4051_08065</name>
</gene>
<dbReference type="Proteomes" id="UP000681315">
    <property type="component" value="Unassembled WGS sequence"/>
</dbReference>
<proteinExistence type="predicted"/>
<dbReference type="EMBL" id="JAGEVG010000008">
    <property type="protein sequence ID" value="MBO3098218.1"/>
    <property type="molecule type" value="Genomic_DNA"/>
</dbReference>
<protein>
    <submittedName>
        <fullName evidence="1">Uncharacterized protein</fullName>
    </submittedName>
</protein>
<comment type="caution">
    <text evidence="1">The sequence shown here is derived from an EMBL/GenBank/DDBJ whole genome shotgun (WGS) entry which is preliminary data.</text>
</comment>
<reference evidence="1 2" key="1">
    <citation type="submission" date="2021-03" db="EMBL/GenBank/DDBJ databases">
        <title>Gelidibacter sp. nov., isolated from costal sediment.</title>
        <authorList>
            <person name="Lun K.-Y."/>
        </authorList>
    </citation>
    <scope>NUCLEOTIDE SEQUENCE [LARGE SCALE GENOMIC DNA]</scope>
    <source>
        <strain evidence="1 2">DF109</strain>
    </source>
</reference>